<dbReference type="KEGG" id="syc:syc1107_d"/>
<dbReference type="eggNOG" id="COG2929">
    <property type="taxonomic scope" value="Bacteria"/>
</dbReference>
<dbReference type="Proteomes" id="UP000001175">
    <property type="component" value="Chromosome"/>
</dbReference>
<evidence type="ECO:0008006" key="3">
    <source>
        <dbReference type="Google" id="ProtNLM"/>
    </source>
</evidence>
<evidence type="ECO:0000313" key="2">
    <source>
        <dbReference type="Proteomes" id="UP000001175"/>
    </source>
</evidence>
<dbReference type="InterPro" id="IPR038573">
    <property type="entry name" value="BrnT_sf"/>
</dbReference>
<sequence>MKAFCWDAEKNKQLKAERGVQFEQVVLAIQQGQLLDILQHHNPEKYPHQRIFIVKFNNYIYCVPFIEDDQTIFLKTIIPNRKMTKRYRGS</sequence>
<name>A0A0H3K252_SYNP6</name>
<accession>A0A0H3K252</accession>
<reference evidence="1 2" key="1">
    <citation type="journal article" date="2007" name="Photosyn. Res.">
        <title>Complete nucleotide sequence of the freshwater unicellular cyanobacterium Synechococcus elongatus PCC 6301 chromosome: gene content and organization.</title>
        <authorList>
            <person name="Sugita C."/>
            <person name="Ogata K."/>
            <person name="Shikata M."/>
            <person name="Jikuya H."/>
            <person name="Takano J."/>
            <person name="Furumichi M."/>
            <person name="Kanehisa M."/>
            <person name="Omata T."/>
            <person name="Sugiura M."/>
            <person name="Sugita M."/>
        </authorList>
    </citation>
    <scope>NUCLEOTIDE SEQUENCE [LARGE SCALE GENOMIC DNA]</scope>
    <source>
        <strain evidence="2">ATCC 27144 / PCC 6301 / SAUG 1402/1</strain>
    </source>
</reference>
<organism evidence="1 2">
    <name type="scientific">Synechococcus sp. (strain ATCC 27144 / PCC 6301 / SAUG 1402/1)</name>
    <name type="common">Anacystis nidulans</name>
    <dbReference type="NCBI Taxonomy" id="269084"/>
    <lineage>
        <taxon>Bacteria</taxon>
        <taxon>Bacillati</taxon>
        <taxon>Cyanobacteriota</taxon>
        <taxon>Cyanophyceae</taxon>
        <taxon>Synechococcales</taxon>
        <taxon>Synechococcaceae</taxon>
        <taxon>Synechococcus</taxon>
    </lineage>
</organism>
<dbReference type="GeneID" id="72429230"/>
<proteinExistence type="predicted"/>
<dbReference type="RefSeq" id="WP_011243418.1">
    <property type="nucleotide sequence ID" value="NC_006576.1"/>
</dbReference>
<protein>
    <recommendedName>
        <fullName evidence="3">Toxin</fullName>
    </recommendedName>
</protein>
<dbReference type="Gene3D" id="3.10.450.530">
    <property type="entry name" value="Ribonuclease toxin, BrnT, of type II toxin-antitoxin system"/>
    <property type="match status" value="1"/>
</dbReference>
<dbReference type="EMBL" id="AP008231">
    <property type="protein sequence ID" value="BAD79297.1"/>
    <property type="molecule type" value="Genomic_DNA"/>
</dbReference>
<evidence type="ECO:0000313" key="1">
    <source>
        <dbReference type="EMBL" id="BAD79297.1"/>
    </source>
</evidence>
<gene>
    <name evidence="1" type="ordered locus">syc1107_d</name>
</gene>
<dbReference type="AlphaFoldDB" id="A0A0H3K252"/>